<keyword evidence="7" id="KW-0275">Fatty acid biosynthesis</keyword>
<comment type="similarity">
    <text evidence="2">Belongs to the short-chain dehydrogenases/reductases (SDR) family. FabI subfamily.</text>
</comment>
<protein>
    <recommendedName>
        <fullName evidence="10">Enoyl-[acyl-carrier-protein] reductase (NADH)</fullName>
    </recommendedName>
</protein>
<dbReference type="Pfam" id="PF13561">
    <property type="entry name" value="adh_short_C2"/>
    <property type="match status" value="1"/>
</dbReference>
<dbReference type="AlphaFoldDB" id="A0A8J3I117"/>
<sequence length="136" mass="14424">MSKRAAPLLQQNGGGSIVSLTYMASQRVMPKYNVMAVAKAALECSTRYLAYELGEHNIRVNAISAGPLNTLAARGVSGFTGFRNQVAEIAPLRRNIEQSEVGDTALFLSSPLARAITGEVLYVDAGYNIMGSGSAQ</sequence>
<keyword evidence="9" id="KW-1185">Reference proteome</keyword>
<dbReference type="Proteomes" id="UP000612362">
    <property type="component" value="Unassembled WGS sequence"/>
</dbReference>
<dbReference type="PRINTS" id="PR00081">
    <property type="entry name" value="GDHRDH"/>
</dbReference>
<keyword evidence="4" id="KW-0276">Fatty acid metabolism</keyword>
<dbReference type="InterPro" id="IPR036291">
    <property type="entry name" value="NAD(P)-bd_dom_sf"/>
</dbReference>
<evidence type="ECO:0000256" key="6">
    <source>
        <dbReference type="ARBA" id="ARBA00023098"/>
    </source>
</evidence>
<name>A0A8J3I117_9CHLR</name>
<dbReference type="Gene3D" id="3.40.50.720">
    <property type="entry name" value="NAD(P)-binding Rossmann-like Domain"/>
    <property type="match status" value="1"/>
</dbReference>
<evidence type="ECO:0000256" key="3">
    <source>
        <dbReference type="ARBA" id="ARBA00022516"/>
    </source>
</evidence>
<comment type="pathway">
    <text evidence="1">Lipid metabolism; fatty acid biosynthesis.</text>
</comment>
<dbReference type="PANTHER" id="PTHR43159:SF2">
    <property type="entry name" value="ENOYL-[ACYL-CARRIER-PROTEIN] REDUCTASE [NADH], CHLOROPLASTIC"/>
    <property type="match status" value="1"/>
</dbReference>
<accession>A0A8J3I117</accession>
<dbReference type="InterPro" id="IPR002347">
    <property type="entry name" value="SDR_fam"/>
</dbReference>
<keyword evidence="6" id="KW-0443">Lipid metabolism</keyword>
<dbReference type="InterPro" id="IPR014358">
    <property type="entry name" value="Enoyl-ACP_Rdtase_NADH"/>
</dbReference>
<evidence type="ECO:0000313" key="9">
    <source>
        <dbReference type="Proteomes" id="UP000612362"/>
    </source>
</evidence>
<proteinExistence type="inferred from homology"/>
<evidence type="ECO:0000256" key="2">
    <source>
        <dbReference type="ARBA" id="ARBA00009233"/>
    </source>
</evidence>
<reference evidence="8" key="1">
    <citation type="submission" date="2020-10" db="EMBL/GenBank/DDBJ databases">
        <title>Taxonomic study of unclassified bacteria belonging to the class Ktedonobacteria.</title>
        <authorList>
            <person name="Yabe S."/>
            <person name="Wang C.M."/>
            <person name="Zheng Y."/>
            <person name="Sakai Y."/>
            <person name="Cavaletti L."/>
            <person name="Monciardini P."/>
            <person name="Donadio S."/>
        </authorList>
    </citation>
    <scope>NUCLEOTIDE SEQUENCE</scope>
    <source>
        <strain evidence="8">SOSP1-1</strain>
    </source>
</reference>
<dbReference type="GO" id="GO:0006633">
    <property type="term" value="P:fatty acid biosynthetic process"/>
    <property type="evidence" value="ECO:0007669"/>
    <property type="project" value="UniProtKB-KW"/>
</dbReference>
<evidence type="ECO:0008006" key="10">
    <source>
        <dbReference type="Google" id="ProtNLM"/>
    </source>
</evidence>
<evidence type="ECO:0000256" key="5">
    <source>
        <dbReference type="ARBA" id="ARBA00023002"/>
    </source>
</evidence>
<organism evidence="8 9">
    <name type="scientific">Ktedonospora formicarum</name>
    <dbReference type="NCBI Taxonomy" id="2778364"/>
    <lineage>
        <taxon>Bacteria</taxon>
        <taxon>Bacillati</taxon>
        <taxon>Chloroflexota</taxon>
        <taxon>Ktedonobacteria</taxon>
        <taxon>Ktedonobacterales</taxon>
        <taxon>Ktedonobacteraceae</taxon>
        <taxon>Ktedonospora</taxon>
    </lineage>
</organism>
<evidence type="ECO:0000313" key="8">
    <source>
        <dbReference type="EMBL" id="GHO44272.1"/>
    </source>
</evidence>
<dbReference type="PANTHER" id="PTHR43159">
    <property type="entry name" value="ENOYL-[ACYL-CARRIER-PROTEIN] REDUCTASE"/>
    <property type="match status" value="1"/>
</dbReference>
<dbReference type="EMBL" id="BNJF01000001">
    <property type="protein sequence ID" value="GHO44272.1"/>
    <property type="molecule type" value="Genomic_DNA"/>
</dbReference>
<evidence type="ECO:0000256" key="4">
    <source>
        <dbReference type="ARBA" id="ARBA00022832"/>
    </source>
</evidence>
<comment type="caution">
    <text evidence="8">The sequence shown here is derived from an EMBL/GenBank/DDBJ whole genome shotgun (WGS) entry which is preliminary data.</text>
</comment>
<keyword evidence="5" id="KW-0560">Oxidoreductase</keyword>
<keyword evidence="3" id="KW-0444">Lipid biosynthesis</keyword>
<gene>
    <name evidence="8" type="ORF">KSX_24350</name>
</gene>
<dbReference type="Gene3D" id="1.10.8.400">
    <property type="entry name" value="Enoyl acyl carrier protein reductase"/>
    <property type="match status" value="1"/>
</dbReference>
<dbReference type="GO" id="GO:0004318">
    <property type="term" value="F:enoyl-[acyl-carrier-protein] reductase (NADH) activity"/>
    <property type="evidence" value="ECO:0007669"/>
    <property type="project" value="InterPro"/>
</dbReference>
<evidence type="ECO:0000256" key="1">
    <source>
        <dbReference type="ARBA" id="ARBA00005194"/>
    </source>
</evidence>
<dbReference type="SUPFAM" id="SSF51735">
    <property type="entry name" value="NAD(P)-binding Rossmann-fold domains"/>
    <property type="match status" value="1"/>
</dbReference>
<evidence type="ECO:0000256" key="7">
    <source>
        <dbReference type="ARBA" id="ARBA00023160"/>
    </source>
</evidence>
<dbReference type="FunFam" id="1.10.8.400:FF:000001">
    <property type="entry name" value="Enoyl-[acyl-carrier-protein] reductase [NADH]"/>
    <property type="match status" value="1"/>
</dbReference>